<dbReference type="InterPro" id="IPR030890">
    <property type="entry name" value="LP_HExxH_w_TonB"/>
</dbReference>
<protein>
    <submittedName>
        <fullName evidence="1">Zinc-binding metallopeptidase</fullName>
    </submittedName>
</protein>
<gene>
    <name evidence="1" type="ORF">P0Y49_17735</name>
</gene>
<proteinExistence type="predicted"/>
<dbReference type="Gene3D" id="3.40.390.70">
    <property type="match status" value="1"/>
</dbReference>
<dbReference type="NCBIfam" id="TIGR04549">
    <property type="entry name" value="LP_HExxH_w_tonB"/>
    <property type="match status" value="1"/>
</dbReference>
<dbReference type="Pfam" id="PF15890">
    <property type="entry name" value="Peptidase_Mx1"/>
    <property type="match status" value="1"/>
</dbReference>
<dbReference type="EMBL" id="CP119313">
    <property type="protein sequence ID" value="WEK18632.1"/>
    <property type="molecule type" value="Genomic_DNA"/>
</dbReference>
<accession>A0AAJ6B5D7</accession>
<sequence length="297" mass="33278">MKIRYNLIYLLFITLIYTSCKKEKLSDKSVFVDTTLPKNALDNYIYNNYTVPYNIDVLYKYVDRETDLTYNLVPATYDGSVRLTKLLLYLGLQPYDNITGSKTFMKTYFPKLLTYIGSSPIKSNGTIVLGTAEGGKKINLYNLNNLAANSTSISYLNKYYFHVIHHEFQHILNQTKPFPTSFVTISGTGYVSDVWNTTYLTDGAAIAAGFISPYASSENTEDFAELYSFYVTLSATEYTAYLNSTGSTPAGIAIIAAKTDIVKTYMKNEFGIDMDLLRANIQSKAAGLPTFDQTTLP</sequence>
<evidence type="ECO:0000313" key="2">
    <source>
        <dbReference type="Proteomes" id="UP001214530"/>
    </source>
</evidence>
<organism evidence="1 2">
    <name type="scientific">Candidatus Pedobacter colombiensis</name>
    <dbReference type="NCBI Taxonomy" id="3121371"/>
    <lineage>
        <taxon>Bacteria</taxon>
        <taxon>Pseudomonadati</taxon>
        <taxon>Bacteroidota</taxon>
        <taxon>Sphingobacteriia</taxon>
        <taxon>Sphingobacteriales</taxon>
        <taxon>Sphingobacteriaceae</taxon>
        <taxon>Pedobacter</taxon>
    </lineage>
</organism>
<reference evidence="1" key="1">
    <citation type="submission" date="2023-03" db="EMBL/GenBank/DDBJ databases">
        <title>Andean soil-derived lignocellulolytic bacterial consortium as a source of novel taxa and putative plastic-active enzymes.</title>
        <authorList>
            <person name="Diaz-Garcia L."/>
            <person name="Chuvochina M."/>
            <person name="Feuerriegel G."/>
            <person name="Bunk B."/>
            <person name="Sproer C."/>
            <person name="Streit W.R."/>
            <person name="Rodriguez L.M."/>
            <person name="Overmann J."/>
            <person name="Jimenez D.J."/>
        </authorList>
    </citation>
    <scope>NUCLEOTIDE SEQUENCE</scope>
    <source>
        <strain evidence="1">MAG 3858</strain>
    </source>
</reference>
<dbReference type="Proteomes" id="UP001214530">
    <property type="component" value="Chromosome"/>
</dbReference>
<evidence type="ECO:0000313" key="1">
    <source>
        <dbReference type="EMBL" id="WEK18632.1"/>
    </source>
</evidence>
<name>A0AAJ6B5D7_9SPHI</name>
<dbReference type="AlphaFoldDB" id="A0AAJ6B5D7"/>